<name>A0ABS9JKA3_9ACTN</name>
<proteinExistence type="predicted"/>
<protein>
    <submittedName>
        <fullName evidence="1">Uncharacterized protein</fullName>
    </submittedName>
</protein>
<gene>
    <name evidence="1" type="ORF">L0F81_22305</name>
</gene>
<sequence>MSTTRDEAMAALREWSRPGRRADLLVAAWQAGETNVSALAEAARVSRPTVYADLRSRAIDPDHRPKGNNVITLSPLDIEGFTGVGERLDAEFDAALRRWAAEHPTATHEEGKAEGMRLAALMDTTYRYADVRDLLAHEQVARAERDRLLHQVERRWEALSTAAAWLAAHHAYVLAVDEARIAIDMWRERAEAALKRPFFCDSPRSEAAYRQIQEAGHPALEPALADLDQTPARTAEQLRANLDQAHERRMELASQTLRLAQPAQ</sequence>
<dbReference type="Proteomes" id="UP001299012">
    <property type="component" value="Unassembled WGS sequence"/>
</dbReference>
<keyword evidence="2" id="KW-1185">Reference proteome</keyword>
<reference evidence="1 2" key="1">
    <citation type="submission" date="2022-01" db="EMBL/GenBank/DDBJ databases">
        <title>Draft Genome Sequences of Seven Type Strains of the Genus Streptomyces.</title>
        <authorList>
            <person name="Aziz S."/>
            <person name="Coretto E."/>
            <person name="Chronakova A."/>
            <person name="Sproer C."/>
            <person name="Huber K."/>
            <person name="Nouioui I."/>
            <person name="Gross H."/>
        </authorList>
    </citation>
    <scope>NUCLEOTIDE SEQUENCE [LARGE SCALE GENOMIC DNA]</scope>
    <source>
        <strain evidence="1 2">DSM 41685</strain>
    </source>
</reference>
<dbReference type="EMBL" id="JAKKZF010000093">
    <property type="protein sequence ID" value="MCG0065995.1"/>
    <property type="molecule type" value="Genomic_DNA"/>
</dbReference>
<evidence type="ECO:0000313" key="2">
    <source>
        <dbReference type="Proteomes" id="UP001299012"/>
    </source>
</evidence>
<organism evidence="1 2">
    <name type="scientific">Streptomyces tricolor</name>
    <dbReference type="NCBI Taxonomy" id="68277"/>
    <lineage>
        <taxon>Bacteria</taxon>
        <taxon>Bacillati</taxon>
        <taxon>Actinomycetota</taxon>
        <taxon>Actinomycetes</taxon>
        <taxon>Kitasatosporales</taxon>
        <taxon>Streptomycetaceae</taxon>
        <taxon>Streptomyces</taxon>
        <taxon>Streptomyces violaceoruber group</taxon>
    </lineage>
</organism>
<dbReference type="RefSeq" id="WP_237481798.1">
    <property type="nucleotide sequence ID" value="NZ_JAKKZF010000093.1"/>
</dbReference>
<evidence type="ECO:0000313" key="1">
    <source>
        <dbReference type="EMBL" id="MCG0065995.1"/>
    </source>
</evidence>
<comment type="caution">
    <text evidence="1">The sequence shown here is derived from an EMBL/GenBank/DDBJ whole genome shotgun (WGS) entry which is preliminary data.</text>
</comment>
<accession>A0ABS9JKA3</accession>